<dbReference type="InterPro" id="IPR050624">
    <property type="entry name" value="HTH-type_Tx_Regulator"/>
</dbReference>
<sequence>MDPRILRTRTSMQTALLELCREREFAHLSVSDIAEAAGINRSTFYQHYPDKETLLADALDSFAEQASAHLESVNESAQEADSRDTIYKFLSHVRDNVGLYRTLLSSSGSPVIVARLTDRMARLATLGLSQPEAQKALAVPVNIAAASIAGAVLGVIREWISMKPLPSAEKATEWAWAAIVSPMGITPNTTGA</sequence>
<name>A0A6J7F1U8_9ZZZZ</name>
<evidence type="ECO:0000259" key="2">
    <source>
        <dbReference type="PROSITE" id="PS50977"/>
    </source>
</evidence>
<dbReference type="PANTHER" id="PTHR43479:SF7">
    <property type="entry name" value="TETR-FAMILY TRANSCRIPTIONAL REGULATOR"/>
    <property type="match status" value="1"/>
</dbReference>
<evidence type="ECO:0000313" key="3">
    <source>
        <dbReference type="EMBL" id="CAB4887505.1"/>
    </source>
</evidence>
<dbReference type="GO" id="GO:0003677">
    <property type="term" value="F:DNA binding"/>
    <property type="evidence" value="ECO:0007669"/>
    <property type="project" value="UniProtKB-KW"/>
</dbReference>
<gene>
    <name evidence="3" type="ORF">UFOPK3516_00042</name>
</gene>
<accession>A0A6J7F1U8</accession>
<dbReference type="Pfam" id="PF00440">
    <property type="entry name" value="TetR_N"/>
    <property type="match status" value="1"/>
</dbReference>
<keyword evidence="1" id="KW-0238">DNA-binding</keyword>
<organism evidence="3">
    <name type="scientific">freshwater metagenome</name>
    <dbReference type="NCBI Taxonomy" id="449393"/>
    <lineage>
        <taxon>unclassified sequences</taxon>
        <taxon>metagenomes</taxon>
        <taxon>ecological metagenomes</taxon>
    </lineage>
</organism>
<dbReference type="EMBL" id="CAFBMB010000002">
    <property type="protein sequence ID" value="CAB4887505.1"/>
    <property type="molecule type" value="Genomic_DNA"/>
</dbReference>
<dbReference type="AlphaFoldDB" id="A0A6J7F1U8"/>
<dbReference type="PROSITE" id="PS50977">
    <property type="entry name" value="HTH_TETR_2"/>
    <property type="match status" value="1"/>
</dbReference>
<dbReference type="SUPFAM" id="SSF46689">
    <property type="entry name" value="Homeodomain-like"/>
    <property type="match status" value="1"/>
</dbReference>
<feature type="domain" description="HTH tetR-type" evidence="2">
    <location>
        <begin position="6"/>
        <end position="66"/>
    </location>
</feature>
<dbReference type="InterPro" id="IPR001647">
    <property type="entry name" value="HTH_TetR"/>
</dbReference>
<dbReference type="Gene3D" id="1.10.357.10">
    <property type="entry name" value="Tetracycline Repressor, domain 2"/>
    <property type="match status" value="1"/>
</dbReference>
<proteinExistence type="predicted"/>
<reference evidence="3" key="1">
    <citation type="submission" date="2020-05" db="EMBL/GenBank/DDBJ databases">
        <authorList>
            <person name="Chiriac C."/>
            <person name="Salcher M."/>
            <person name="Ghai R."/>
            <person name="Kavagutti S V."/>
        </authorList>
    </citation>
    <scope>NUCLEOTIDE SEQUENCE</scope>
</reference>
<evidence type="ECO:0000256" key="1">
    <source>
        <dbReference type="ARBA" id="ARBA00023125"/>
    </source>
</evidence>
<dbReference type="PANTHER" id="PTHR43479">
    <property type="entry name" value="ACREF/ENVCD OPERON REPRESSOR-RELATED"/>
    <property type="match status" value="1"/>
</dbReference>
<protein>
    <submittedName>
        <fullName evidence="3">Unannotated protein</fullName>
    </submittedName>
</protein>
<dbReference type="InterPro" id="IPR009057">
    <property type="entry name" value="Homeodomain-like_sf"/>
</dbReference>